<accession>A0A2P2Q7G8</accession>
<dbReference type="EMBL" id="GGEC01082406">
    <property type="protein sequence ID" value="MBX62890.1"/>
    <property type="molecule type" value="Transcribed_RNA"/>
</dbReference>
<feature type="compositionally biased region" description="Basic residues" evidence="1">
    <location>
        <begin position="19"/>
        <end position="28"/>
    </location>
</feature>
<organism evidence="2">
    <name type="scientific">Rhizophora mucronata</name>
    <name type="common">Asiatic mangrove</name>
    <dbReference type="NCBI Taxonomy" id="61149"/>
    <lineage>
        <taxon>Eukaryota</taxon>
        <taxon>Viridiplantae</taxon>
        <taxon>Streptophyta</taxon>
        <taxon>Embryophyta</taxon>
        <taxon>Tracheophyta</taxon>
        <taxon>Spermatophyta</taxon>
        <taxon>Magnoliopsida</taxon>
        <taxon>eudicotyledons</taxon>
        <taxon>Gunneridae</taxon>
        <taxon>Pentapetalae</taxon>
        <taxon>rosids</taxon>
        <taxon>fabids</taxon>
        <taxon>Malpighiales</taxon>
        <taxon>Rhizophoraceae</taxon>
        <taxon>Rhizophora</taxon>
    </lineage>
</organism>
<proteinExistence type="predicted"/>
<protein>
    <submittedName>
        <fullName evidence="2">Uncharacterized protein</fullName>
    </submittedName>
</protein>
<feature type="region of interest" description="Disordered" evidence="1">
    <location>
        <begin position="19"/>
        <end position="39"/>
    </location>
</feature>
<name>A0A2P2Q7G8_RHIMU</name>
<reference evidence="2" key="1">
    <citation type="submission" date="2018-02" db="EMBL/GenBank/DDBJ databases">
        <title>Rhizophora mucronata_Transcriptome.</title>
        <authorList>
            <person name="Meera S.P."/>
            <person name="Sreeshan A."/>
            <person name="Augustine A."/>
        </authorList>
    </citation>
    <scope>NUCLEOTIDE SEQUENCE</scope>
    <source>
        <tissue evidence="2">Leaf</tissue>
    </source>
</reference>
<evidence type="ECO:0000256" key="1">
    <source>
        <dbReference type="SAM" id="MobiDB-lite"/>
    </source>
</evidence>
<dbReference type="AlphaFoldDB" id="A0A2P2Q7G8"/>
<sequence>MLTDKPHKYMSNIQIKGKRKLGIQKKGQKMQVHISNSVQ</sequence>
<evidence type="ECO:0000313" key="2">
    <source>
        <dbReference type="EMBL" id="MBX62890.1"/>
    </source>
</evidence>